<comment type="subcellular location">
    <subcellularLocation>
        <location evidence="1">Cell membrane</location>
        <topology evidence="1">Multi-pass membrane protein</topology>
    </subcellularLocation>
</comment>
<keyword evidence="5 6" id="KW-0472">Membrane</keyword>
<keyword evidence="3 6" id="KW-0812">Transmembrane</keyword>
<name>A0A7W8YZQ0_9ACTN</name>
<keyword evidence="2" id="KW-1003">Cell membrane</keyword>
<keyword evidence="8" id="KW-1185">Reference proteome</keyword>
<keyword evidence="4 6" id="KW-1133">Transmembrane helix</keyword>
<dbReference type="AlphaFoldDB" id="A0A7W8YZQ0"/>
<dbReference type="InterPro" id="IPR001851">
    <property type="entry name" value="ABC_transp_permease"/>
</dbReference>
<feature type="transmembrane region" description="Helical" evidence="6">
    <location>
        <begin position="96"/>
        <end position="113"/>
    </location>
</feature>
<evidence type="ECO:0000256" key="4">
    <source>
        <dbReference type="ARBA" id="ARBA00022989"/>
    </source>
</evidence>
<dbReference type="Proteomes" id="UP000588112">
    <property type="component" value="Unassembled WGS sequence"/>
</dbReference>
<organism evidence="7 8">
    <name type="scientific">Sphaerisporangium krabiense</name>
    <dbReference type="NCBI Taxonomy" id="763782"/>
    <lineage>
        <taxon>Bacteria</taxon>
        <taxon>Bacillati</taxon>
        <taxon>Actinomycetota</taxon>
        <taxon>Actinomycetes</taxon>
        <taxon>Streptosporangiales</taxon>
        <taxon>Streptosporangiaceae</taxon>
        <taxon>Sphaerisporangium</taxon>
    </lineage>
</organism>
<evidence type="ECO:0000256" key="1">
    <source>
        <dbReference type="ARBA" id="ARBA00004651"/>
    </source>
</evidence>
<gene>
    <name evidence="7" type="ORF">BJ981_000493</name>
</gene>
<feature type="transmembrane region" description="Helical" evidence="6">
    <location>
        <begin position="252"/>
        <end position="273"/>
    </location>
</feature>
<dbReference type="GO" id="GO:0005886">
    <property type="term" value="C:plasma membrane"/>
    <property type="evidence" value="ECO:0007669"/>
    <property type="project" value="UniProtKB-SubCell"/>
</dbReference>
<feature type="transmembrane region" description="Helical" evidence="6">
    <location>
        <begin position="119"/>
        <end position="140"/>
    </location>
</feature>
<dbReference type="Pfam" id="PF02653">
    <property type="entry name" value="BPD_transp_2"/>
    <property type="match status" value="1"/>
</dbReference>
<dbReference type="PANTHER" id="PTHR47089:SF1">
    <property type="entry name" value="GUANOSINE ABC TRANSPORTER PERMEASE PROTEIN NUPP"/>
    <property type="match status" value="1"/>
</dbReference>
<feature type="transmembrane region" description="Helical" evidence="6">
    <location>
        <begin position="64"/>
        <end position="84"/>
    </location>
</feature>
<dbReference type="CDD" id="cd06580">
    <property type="entry name" value="TM_PBP1_transp_TpRbsC_like"/>
    <property type="match status" value="1"/>
</dbReference>
<evidence type="ECO:0000313" key="8">
    <source>
        <dbReference type="Proteomes" id="UP000588112"/>
    </source>
</evidence>
<dbReference type="PANTHER" id="PTHR47089">
    <property type="entry name" value="ABC TRANSPORTER, PERMEASE PROTEIN"/>
    <property type="match status" value="1"/>
</dbReference>
<accession>A0A7W8YZQ0</accession>
<evidence type="ECO:0000256" key="2">
    <source>
        <dbReference type="ARBA" id="ARBA00022475"/>
    </source>
</evidence>
<dbReference type="RefSeq" id="WP_184608110.1">
    <property type="nucleotide sequence ID" value="NZ_BOOS01000066.1"/>
</dbReference>
<evidence type="ECO:0000256" key="5">
    <source>
        <dbReference type="ARBA" id="ARBA00023136"/>
    </source>
</evidence>
<evidence type="ECO:0000313" key="7">
    <source>
        <dbReference type="EMBL" id="MBB5624794.1"/>
    </source>
</evidence>
<sequence length="375" mass="38832">MSSSFTDRLLGRVRLSGLLAVAAPLLAVVFAGVMTSIVLLLNGSDPLHTLLLLVEYGAAPRTQVLILNSATTYYISALAVAIGFRMNLFNIGVDGQYRLAALLAAAVGGAISLPAPLHVGVTVLVAVAVGGLWASIAAVLKAARGVSEVISTIMLNAVATGLGAWLLTTDRLAVSLSSNNIGTKPIPPSGQVPGISLVPGSPSKVYGFLLVAVLLGVGYHVLLNRTRFGFDLRATGRSETAAVASGVRVGRMVVLTMILSGAVAGLVGMPQLLGEAYTYSLDFPPGLGFIGISIALLGRNNPIGIALGALLWSFLNNAGEILGINDIPQEIVIIMQGAIVLSVVIAYELVHRYRATAERRRVSRRLATPVEGAAA</sequence>
<dbReference type="EMBL" id="JACHBR010000001">
    <property type="protein sequence ID" value="MBB5624794.1"/>
    <property type="molecule type" value="Genomic_DNA"/>
</dbReference>
<feature type="transmembrane region" description="Helical" evidence="6">
    <location>
        <begin position="305"/>
        <end position="325"/>
    </location>
</feature>
<feature type="transmembrane region" description="Helical" evidence="6">
    <location>
        <begin position="205"/>
        <end position="223"/>
    </location>
</feature>
<feature type="transmembrane region" description="Helical" evidence="6">
    <location>
        <begin position="149"/>
        <end position="168"/>
    </location>
</feature>
<dbReference type="GO" id="GO:0022857">
    <property type="term" value="F:transmembrane transporter activity"/>
    <property type="evidence" value="ECO:0007669"/>
    <property type="project" value="InterPro"/>
</dbReference>
<proteinExistence type="predicted"/>
<feature type="transmembrane region" description="Helical" evidence="6">
    <location>
        <begin position="279"/>
        <end position="298"/>
    </location>
</feature>
<keyword evidence="7" id="KW-0813">Transport</keyword>
<reference evidence="7 8" key="1">
    <citation type="submission" date="2020-08" db="EMBL/GenBank/DDBJ databases">
        <title>Sequencing the genomes of 1000 actinobacteria strains.</title>
        <authorList>
            <person name="Klenk H.-P."/>
        </authorList>
    </citation>
    <scope>NUCLEOTIDE SEQUENCE [LARGE SCALE GENOMIC DNA]</scope>
    <source>
        <strain evidence="7 8">DSM 45790</strain>
    </source>
</reference>
<keyword evidence="7" id="KW-0762">Sugar transport</keyword>
<comment type="caution">
    <text evidence="7">The sequence shown here is derived from an EMBL/GenBank/DDBJ whole genome shotgun (WGS) entry which is preliminary data.</text>
</comment>
<protein>
    <submittedName>
        <fullName evidence="7">Simple sugar transport system permease protein</fullName>
    </submittedName>
</protein>
<feature type="transmembrane region" description="Helical" evidence="6">
    <location>
        <begin position="331"/>
        <end position="350"/>
    </location>
</feature>
<feature type="transmembrane region" description="Helical" evidence="6">
    <location>
        <begin position="21"/>
        <end position="44"/>
    </location>
</feature>
<evidence type="ECO:0000256" key="3">
    <source>
        <dbReference type="ARBA" id="ARBA00022692"/>
    </source>
</evidence>
<evidence type="ECO:0000256" key="6">
    <source>
        <dbReference type="SAM" id="Phobius"/>
    </source>
</evidence>